<reference evidence="2" key="2">
    <citation type="submission" date="2015-01" db="EMBL/GenBank/DDBJ databases">
        <title>Evolutionary Origins and Diversification of the Mycorrhizal Mutualists.</title>
        <authorList>
            <consortium name="DOE Joint Genome Institute"/>
            <consortium name="Mycorrhizal Genomics Consortium"/>
            <person name="Kohler A."/>
            <person name="Kuo A."/>
            <person name="Nagy L.G."/>
            <person name="Floudas D."/>
            <person name="Copeland A."/>
            <person name="Barry K.W."/>
            <person name="Cichocki N."/>
            <person name="Veneault-Fourrey C."/>
            <person name="LaButti K."/>
            <person name="Lindquist E.A."/>
            <person name="Lipzen A."/>
            <person name="Lundell T."/>
            <person name="Morin E."/>
            <person name="Murat C."/>
            <person name="Riley R."/>
            <person name="Ohm R."/>
            <person name="Sun H."/>
            <person name="Tunlid A."/>
            <person name="Henrissat B."/>
            <person name="Grigoriev I.V."/>
            <person name="Hibbett D.S."/>
            <person name="Martin F."/>
        </authorList>
    </citation>
    <scope>NUCLEOTIDE SEQUENCE [LARGE SCALE GENOMIC DNA]</scope>
    <source>
        <strain evidence="2">Foug A</strain>
    </source>
</reference>
<proteinExistence type="predicted"/>
<evidence type="ECO:0000313" key="2">
    <source>
        <dbReference type="Proteomes" id="UP000053989"/>
    </source>
</evidence>
<dbReference type="EMBL" id="KN822005">
    <property type="protein sequence ID" value="KIM70021.1"/>
    <property type="molecule type" value="Genomic_DNA"/>
</dbReference>
<sequence length="84" mass="9421">MKPVRNVRTHRFSADHIIILVRSNSEIMMLVRALCGGAWPGTFHSITNETLRSLNLTLLTHINHPMGGSIQLQTALILLEPPIR</sequence>
<name>A0A0C3EQA4_9AGAM</name>
<evidence type="ECO:0000313" key="1">
    <source>
        <dbReference type="EMBL" id="KIM70021.1"/>
    </source>
</evidence>
<reference evidence="1 2" key="1">
    <citation type="submission" date="2014-04" db="EMBL/GenBank/DDBJ databases">
        <authorList>
            <consortium name="DOE Joint Genome Institute"/>
            <person name="Kuo A."/>
            <person name="Kohler A."/>
            <person name="Nagy L.G."/>
            <person name="Floudas D."/>
            <person name="Copeland A."/>
            <person name="Barry K.W."/>
            <person name="Cichocki N."/>
            <person name="Veneault-Fourrey C."/>
            <person name="LaButti K."/>
            <person name="Lindquist E.A."/>
            <person name="Lipzen A."/>
            <person name="Lundell T."/>
            <person name="Morin E."/>
            <person name="Murat C."/>
            <person name="Sun H."/>
            <person name="Tunlid A."/>
            <person name="Henrissat B."/>
            <person name="Grigoriev I.V."/>
            <person name="Hibbett D.S."/>
            <person name="Martin F."/>
            <person name="Nordberg H.P."/>
            <person name="Cantor M.N."/>
            <person name="Hua S.X."/>
        </authorList>
    </citation>
    <scope>NUCLEOTIDE SEQUENCE [LARGE SCALE GENOMIC DNA]</scope>
    <source>
        <strain evidence="1 2">Foug A</strain>
    </source>
</reference>
<organism evidence="1 2">
    <name type="scientific">Scleroderma citrinum Foug A</name>
    <dbReference type="NCBI Taxonomy" id="1036808"/>
    <lineage>
        <taxon>Eukaryota</taxon>
        <taxon>Fungi</taxon>
        <taxon>Dikarya</taxon>
        <taxon>Basidiomycota</taxon>
        <taxon>Agaricomycotina</taxon>
        <taxon>Agaricomycetes</taxon>
        <taxon>Agaricomycetidae</taxon>
        <taxon>Boletales</taxon>
        <taxon>Sclerodermatineae</taxon>
        <taxon>Sclerodermataceae</taxon>
        <taxon>Scleroderma</taxon>
    </lineage>
</organism>
<keyword evidence="2" id="KW-1185">Reference proteome</keyword>
<dbReference type="Proteomes" id="UP000053989">
    <property type="component" value="Unassembled WGS sequence"/>
</dbReference>
<accession>A0A0C3EQA4</accession>
<dbReference type="HOGENOM" id="CLU_2528781_0_0_1"/>
<gene>
    <name evidence="1" type="ORF">SCLCIDRAFT_498830</name>
</gene>
<dbReference type="InParanoid" id="A0A0C3EQA4"/>
<dbReference type="AlphaFoldDB" id="A0A0C3EQA4"/>
<protein>
    <submittedName>
        <fullName evidence="1">Uncharacterized protein</fullName>
    </submittedName>
</protein>